<dbReference type="GO" id="GO:0005524">
    <property type="term" value="F:ATP binding"/>
    <property type="evidence" value="ECO:0007669"/>
    <property type="project" value="UniProtKB-KW"/>
</dbReference>
<dbReference type="OrthoDB" id="1467655at2"/>
<organism evidence="3 4">
    <name type="scientific">Hymenobacter elongatus</name>
    <dbReference type="NCBI Taxonomy" id="877208"/>
    <lineage>
        <taxon>Bacteria</taxon>
        <taxon>Pseudomonadati</taxon>
        <taxon>Bacteroidota</taxon>
        <taxon>Cytophagia</taxon>
        <taxon>Cytophagales</taxon>
        <taxon>Hymenobacteraceae</taxon>
        <taxon>Hymenobacter</taxon>
    </lineage>
</organism>
<dbReference type="EMBL" id="SRLD01000035">
    <property type="protein sequence ID" value="TGE14453.1"/>
    <property type="molecule type" value="Genomic_DNA"/>
</dbReference>
<keyword evidence="3" id="KW-0067">ATP-binding</keyword>
<sequence>MKQVKIQIPSLVENIRVVESFIDNSKDTFHIEDDIYGNIMVAVTEAVNNAIRHGNKFDKDRNVYLSLYVDKDRVTFEVEDEGDGFDFTDLLDPTAPENLENPGGRGIFLIRHLADEVEFTKEGRNVQLTFMLAPVETDESSETDTISSDHAA</sequence>
<keyword evidence="1" id="KW-0418">Kinase</keyword>
<dbReference type="InterPro" id="IPR036890">
    <property type="entry name" value="HATPase_C_sf"/>
</dbReference>
<dbReference type="Proteomes" id="UP000297739">
    <property type="component" value="Unassembled WGS sequence"/>
</dbReference>
<reference evidence="3 4" key="1">
    <citation type="submission" date="2019-04" db="EMBL/GenBank/DDBJ databases">
        <authorList>
            <person name="Feng G."/>
            <person name="Zhang J."/>
            <person name="Zhu H."/>
        </authorList>
    </citation>
    <scope>NUCLEOTIDE SEQUENCE [LARGE SCALE GENOMIC DNA]</scope>
    <source>
        <strain evidence="3 4">JCM 17223</strain>
    </source>
</reference>
<gene>
    <name evidence="3" type="ORF">E5J99_15950</name>
</gene>
<evidence type="ECO:0000313" key="3">
    <source>
        <dbReference type="EMBL" id="TGE14453.1"/>
    </source>
</evidence>
<dbReference type="RefSeq" id="WP_135498814.1">
    <property type="nucleotide sequence ID" value="NZ_SRLD01000035.1"/>
</dbReference>
<dbReference type="Gene3D" id="3.30.565.10">
    <property type="entry name" value="Histidine kinase-like ATPase, C-terminal domain"/>
    <property type="match status" value="1"/>
</dbReference>
<dbReference type="PANTHER" id="PTHR35526">
    <property type="entry name" value="ANTI-SIGMA-F FACTOR RSBW-RELATED"/>
    <property type="match status" value="1"/>
</dbReference>
<dbReference type="SUPFAM" id="SSF55874">
    <property type="entry name" value="ATPase domain of HSP90 chaperone/DNA topoisomerase II/histidine kinase"/>
    <property type="match status" value="1"/>
</dbReference>
<comment type="caution">
    <text evidence="3">The sequence shown here is derived from an EMBL/GenBank/DDBJ whole genome shotgun (WGS) entry which is preliminary data.</text>
</comment>
<keyword evidence="4" id="KW-1185">Reference proteome</keyword>
<dbReference type="InterPro" id="IPR050267">
    <property type="entry name" value="Anti-sigma-factor_SerPK"/>
</dbReference>
<keyword evidence="1" id="KW-0808">Transferase</keyword>
<dbReference type="Pfam" id="PF13581">
    <property type="entry name" value="HATPase_c_2"/>
    <property type="match status" value="1"/>
</dbReference>
<accession>A0A4Z0PH32</accession>
<name>A0A4Z0PH32_9BACT</name>
<dbReference type="GO" id="GO:0004674">
    <property type="term" value="F:protein serine/threonine kinase activity"/>
    <property type="evidence" value="ECO:0007669"/>
    <property type="project" value="UniProtKB-KW"/>
</dbReference>
<evidence type="ECO:0000313" key="4">
    <source>
        <dbReference type="Proteomes" id="UP000297739"/>
    </source>
</evidence>
<feature type="domain" description="Histidine kinase/HSP90-like ATPase" evidence="2">
    <location>
        <begin position="8"/>
        <end position="129"/>
    </location>
</feature>
<evidence type="ECO:0000259" key="2">
    <source>
        <dbReference type="Pfam" id="PF13581"/>
    </source>
</evidence>
<protein>
    <submittedName>
        <fullName evidence="3">ATP-binding protein</fullName>
    </submittedName>
</protein>
<dbReference type="PANTHER" id="PTHR35526:SF3">
    <property type="entry name" value="ANTI-SIGMA-F FACTOR RSBW"/>
    <property type="match status" value="1"/>
</dbReference>
<dbReference type="InterPro" id="IPR003594">
    <property type="entry name" value="HATPase_dom"/>
</dbReference>
<keyword evidence="1" id="KW-0723">Serine/threonine-protein kinase</keyword>
<dbReference type="AlphaFoldDB" id="A0A4Z0PH32"/>
<evidence type="ECO:0000256" key="1">
    <source>
        <dbReference type="ARBA" id="ARBA00022527"/>
    </source>
</evidence>
<keyword evidence="3" id="KW-0547">Nucleotide-binding</keyword>
<dbReference type="CDD" id="cd16936">
    <property type="entry name" value="HATPase_RsbW-like"/>
    <property type="match status" value="1"/>
</dbReference>
<proteinExistence type="predicted"/>